<dbReference type="InterPro" id="IPR019519">
    <property type="entry name" value="Elp5"/>
</dbReference>
<evidence type="ECO:0000313" key="11">
    <source>
        <dbReference type="Proteomes" id="UP001415857"/>
    </source>
</evidence>
<protein>
    <recommendedName>
        <fullName evidence="5">Elongator complex protein 5</fullName>
    </recommendedName>
</protein>
<accession>A0AAP0NGZ4</accession>
<dbReference type="Proteomes" id="UP001415857">
    <property type="component" value="Unassembled WGS sequence"/>
</dbReference>
<evidence type="ECO:0000256" key="9">
    <source>
        <dbReference type="SAM" id="MobiDB-lite"/>
    </source>
</evidence>
<feature type="region of interest" description="Disordered" evidence="9">
    <location>
        <begin position="162"/>
        <end position="222"/>
    </location>
</feature>
<evidence type="ECO:0000256" key="2">
    <source>
        <dbReference type="ARBA" id="ARBA00004496"/>
    </source>
</evidence>
<evidence type="ECO:0000256" key="5">
    <source>
        <dbReference type="ARBA" id="ARBA00020264"/>
    </source>
</evidence>
<sequence length="222" mass="25404">MHRKIVTEMLRHASMSSVAGFLSNLRSHDQLSSTFWLIHSDLHEVRATAVLEYMSSMVASLEPINQSKTGQRGDVENLFLVEQNSRKGKFHVRFKRRNGRVRVTCEEFHVQQSGVKFSTVSFDDGIINQGLLPKVQFNLQLSEKERMDRAKVVLPFEHQGTGEPIQIYDGRRPLTESRSETELASEKFPTNEDSGKGEIIYFRDSDDEMPDSDEDPDDDLDI</sequence>
<dbReference type="PANTHER" id="PTHR15641:SF1">
    <property type="entry name" value="ELONGATOR COMPLEX PROTEIN 5"/>
    <property type="match status" value="1"/>
</dbReference>
<dbReference type="GO" id="GO:0005634">
    <property type="term" value="C:nucleus"/>
    <property type="evidence" value="ECO:0007669"/>
    <property type="project" value="UniProtKB-SubCell"/>
</dbReference>
<dbReference type="PANTHER" id="PTHR15641">
    <property type="entry name" value="ELONGATOR COMPLEX PROTEIN 5"/>
    <property type="match status" value="1"/>
</dbReference>
<comment type="subcellular location">
    <subcellularLocation>
        <location evidence="2">Cytoplasm</location>
    </subcellularLocation>
    <subcellularLocation>
        <location evidence="1">Nucleus</location>
    </subcellularLocation>
</comment>
<comment type="caution">
    <text evidence="10">The sequence shown here is derived from an EMBL/GenBank/DDBJ whole genome shotgun (WGS) entry which is preliminary data.</text>
</comment>
<keyword evidence="7" id="KW-0819">tRNA processing</keyword>
<organism evidence="10 11">
    <name type="scientific">Liquidambar formosana</name>
    <name type="common">Formosan gum</name>
    <dbReference type="NCBI Taxonomy" id="63359"/>
    <lineage>
        <taxon>Eukaryota</taxon>
        <taxon>Viridiplantae</taxon>
        <taxon>Streptophyta</taxon>
        <taxon>Embryophyta</taxon>
        <taxon>Tracheophyta</taxon>
        <taxon>Spermatophyta</taxon>
        <taxon>Magnoliopsida</taxon>
        <taxon>eudicotyledons</taxon>
        <taxon>Gunneridae</taxon>
        <taxon>Pentapetalae</taxon>
        <taxon>Saxifragales</taxon>
        <taxon>Altingiaceae</taxon>
        <taxon>Liquidambar</taxon>
    </lineage>
</organism>
<gene>
    <name evidence="10" type="ORF">L1049_002916</name>
</gene>
<feature type="compositionally biased region" description="Acidic residues" evidence="9">
    <location>
        <begin position="205"/>
        <end position="222"/>
    </location>
</feature>
<evidence type="ECO:0000256" key="6">
    <source>
        <dbReference type="ARBA" id="ARBA00022490"/>
    </source>
</evidence>
<keyword evidence="6" id="KW-0963">Cytoplasm</keyword>
<dbReference type="GO" id="GO:0000049">
    <property type="term" value="F:tRNA binding"/>
    <property type="evidence" value="ECO:0007669"/>
    <property type="project" value="TreeGrafter"/>
</dbReference>
<reference evidence="10 11" key="1">
    <citation type="journal article" date="2024" name="Plant J.">
        <title>Genome sequences and population genomics reveal climatic adaptation and genomic divergence between two closely related sweetgum species.</title>
        <authorList>
            <person name="Xu W.Q."/>
            <person name="Ren C.Q."/>
            <person name="Zhang X.Y."/>
            <person name="Comes H.P."/>
            <person name="Liu X.H."/>
            <person name="Li Y.G."/>
            <person name="Kettle C.J."/>
            <person name="Jalonen R."/>
            <person name="Gaisberger H."/>
            <person name="Ma Y.Z."/>
            <person name="Qiu Y.X."/>
        </authorList>
    </citation>
    <scope>NUCLEOTIDE SEQUENCE [LARGE SCALE GENOMIC DNA]</scope>
    <source>
        <strain evidence="10">Hangzhou</strain>
    </source>
</reference>
<name>A0AAP0NGZ4_LIQFO</name>
<evidence type="ECO:0000256" key="7">
    <source>
        <dbReference type="ARBA" id="ARBA00022694"/>
    </source>
</evidence>
<evidence type="ECO:0000256" key="4">
    <source>
        <dbReference type="ARBA" id="ARBA00009567"/>
    </source>
</evidence>
<evidence type="ECO:0000313" key="10">
    <source>
        <dbReference type="EMBL" id="KAK9272543.1"/>
    </source>
</evidence>
<keyword evidence="8" id="KW-0539">Nucleus</keyword>
<evidence type="ECO:0000256" key="8">
    <source>
        <dbReference type="ARBA" id="ARBA00023242"/>
    </source>
</evidence>
<dbReference type="GO" id="GO:0033588">
    <property type="term" value="C:elongator holoenzyme complex"/>
    <property type="evidence" value="ECO:0007669"/>
    <property type="project" value="InterPro"/>
</dbReference>
<dbReference type="CDD" id="cd19496">
    <property type="entry name" value="Elp5"/>
    <property type="match status" value="1"/>
</dbReference>
<dbReference type="GO" id="GO:0005829">
    <property type="term" value="C:cytosol"/>
    <property type="evidence" value="ECO:0007669"/>
    <property type="project" value="TreeGrafter"/>
</dbReference>
<dbReference type="GO" id="GO:0002098">
    <property type="term" value="P:tRNA wobble uridine modification"/>
    <property type="evidence" value="ECO:0007669"/>
    <property type="project" value="InterPro"/>
</dbReference>
<dbReference type="EMBL" id="JBBPBK010000013">
    <property type="protein sequence ID" value="KAK9272543.1"/>
    <property type="molecule type" value="Genomic_DNA"/>
</dbReference>
<dbReference type="Pfam" id="PF10483">
    <property type="entry name" value="Elong_Iki1"/>
    <property type="match status" value="1"/>
</dbReference>
<evidence type="ECO:0000256" key="3">
    <source>
        <dbReference type="ARBA" id="ARBA00005043"/>
    </source>
</evidence>
<keyword evidence="11" id="KW-1185">Reference proteome</keyword>
<feature type="compositionally biased region" description="Basic and acidic residues" evidence="9">
    <location>
        <begin position="169"/>
        <end position="204"/>
    </location>
</feature>
<comment type="pathway">
    <text evidence="3">tRNA modification; 5-methoxycarbonylmethyl-2-thiouridine-tRNA biosynthesis.</text>
</comment>
<evidence type="ECO:0000256" key="1">
    <source>
        <dbReference type="ARBA" id="ARBA00004123"/>
    </source>
</evidence>
<proteinExistence type="inferred from homology"/>
<dbReference type="AlphaFoldDB" id="A0AAP0NGZ4"/>
<comment type="similarity">
    <text evidence="4">Belongs to the ELP5 family.</text>
</comment>